<evidence type="ECO:0000313" key="3">
    <source>
        <dbReference type="EMBL" id="KFE64936.1"/>
    </source>
</evidence>
<sequence>MPSARAVLCGVLALGVALTAIPAEARFGKRSSDDSSDDKKVHNATAVGEDDDDDDDDDDDSGSSSSGGSSSYSSSADVGAVIDLFALIFTVGTHRAPLAAEIGPDGTVQEQRHAAPLSLRSGLQGGPMSGGAAVDLFLGLEGHRFGVSGMLTGLELPTDDGTAGTDTITLVMAHLTWSFIAEERIRLRGEAGVSTANAPDISFVGLGLAGSVEACVVGPLDVEARLALTPFPHRVVDASAALALHLGALVIRGGYRGLVLDDAGLVDGIVHRDVLGGPYFGLGLTF</sequence>
<dbReference type="RefSeq" id="WP_044193931.1">
    <property type="nucleotide sequence ID" value="NZ_JMCB01000013.1"/>
</dbReference>
<keyword evidence="4" id="KW-1185">Reference proteome</keyword>
<dbReference type="PATRIC" id="fig|394096.3.peg.6289"/>
<reference evidence="3 4" key="1">
    <citation type="submission" date="2014-04" db="EMBL/GenBank/DDBJ databases">
        <title>Genome assembly of Hyalangium minutum DSM 14724.</title>
        <authorList>
            <person name="Sharma G."/>
            <person name="Subramanian S."/>
        </authorList>
    </citation>
    <scope>NUCLEOTIDE SEQUENCE [LARGE SCALE GENOMIC DNA]</scope>
    <source>
        <strain evidence="3 4">DSM 14724</strain>
    </source>
</reference>
<dbReference type="AlphaFoldDB" id="A0A085WB73"/>
<feature type="chain" id="PRO_5001799731" description="Outer membrane protein beta-barrel domain-containing protein" evidence="2">
    <location>
        <begin position="26"/>
        <end position="286"/>
    </location>
</feature>
<feature type="compositionally biased region" description="Low complexity" evidence="1">
    <location>
        <begin position="62"/>
        <end position="75"/>
    </location>
</feature>
<dbReference type="EMBL" id="JMCB01000013">
    <property type="protein sequence ID" value="KFE64936.1"/>
    <property type="molecule type" value="Genomic_DNA"/>
</dbReference>
<gene>
    <name evidence="3" type="ORF">DB31_1954</name>
</gene>
<proteinExistence type="predicted"/>
<name>A0A085WB73_9BACT</name>
<dbReference type="Proteomes" id="UP000028725">
    <property type="component" value="Unassembled WGS sequence"/>
</dbReference>
<feature type="signal peptide" evidence="2">
    <location>
        <begin position="1"/>
        <end position="25"/>
    </location>
</feature>
<feature type="region of interest" description="Disordered" evidence="1">
    <location>
        <begin position="25"/>
        <end position="75"/>
    </location>
</feature>
<evidence type="ECO:0000256" key="2">
    <source>
        <dbReference type="SAM" id="SignalP"/>
    </source>
</evidence>
<accession>A0A085WB73</accession>
<comment type="caution">
    <text evidence="3">The sequence shown here is derived from an EMBL/GenBank/DDBJ whole genome shotgun (WGS) entry which is preliminary data.</text>
</comment>
<organism evidence="3 4">
    <name type="scientific">Hyalangium minutum</name>
    <dbReference type="NCBI Taxonomy" id="394096"/>
    <lineage>
        <taxon>Bacteria</taxon>
        <taxon>Pseudomonadati</taxon>
        <taxon>Myxococcota</taxon>
        <taxon>Myxococcia</taxon>
        <taxon>Myxococcales</taxon>
        <taxon>Cystobacterineae</taxon>
        <taxon>Archangiaceae</taxon>
        <taxon>Hyalangium</taxon>
    </lineage>
</organism>
<evidence type="ECO:0000256" key="1">
    <source>
        <dbReference type="SAM" id="MobiDB-lite"/>
    </source>
</evidence>
<dbReference type="STRING" id="394096.DB31_1954"/>
<protein>
    <recommendedName>
        <fullName evidence="5">Outer membrane protein beta-barrel domain-containing protein</fullName>
    </recommendedName>
</protein>
<feature type="compositionally biased region" description="Acidic residues" evidence="1">
    <location>
        <begin position="48"/>
        <end position="61"/>
    </location>
</feature>
<keyword evidence="2" id="KW-0732">Signal</keyword>
<evidence type="ECO:0000313" key="4">
    <source>
        <dbReference type="Proteomes" id="UP000028725"/>
    </source>
</evidence>
<evidence type="ECO:0008006" key="5">
    <source>
        <dbReference type="Google" id="ProtNLM"/>
    </source>
</evidence>
<dbReference type="OrthoDB" id="5518777at2"/>
<feature type="compositionally biased region" description="Basic and acidic residues" evidence="1">
    <location>
        <begin position="26"/>
        <end position="41"/>
    </location>
</feature>